<organism evidence="8 9">
    <name type="scientific">Lynx pardinus</name>
    <name type="common">Iberian lynx</name>
    <name type="synonym">Felis pardina</name>
    <dbReference type="NCBI Taxonomy" id="191816"/>
    <lineage>
        <taxon>Eukaryota</taxon>
        <taxon>Metazoa</taxon>
        <taxon>Chordata</taxon>
        <taxon>Craniata</taxon>
        <taxon>Vertebrata</taxon>
        <taxon>Euteleostomi</taxon>
        <taxon>Mammalia</taxon>
        <taxon>Eutheria</taxon>
        <taxon>Laurasiatheria</taxon>
        <taxon>Carnivora</taxon>
        <taxon>Feliformia</taxon>
        <taxon>Felidae</taxon>
        <taxon>Felinae</taxon>
        <taxon>Lynx</taxon>
    </lineage>
</organism>
<feature type="binding site" evidence="5">
    <location>
        <position position="406"/>
    </location>
    <ligand>
        <name>(R)-carnitine</name>
        <dbReference type="ChEBI" id="CHEBI:16347"/>
    </ligand>
</feature>
<evidence type="ECO:0000256" key="2">
    <source>
        <dbReference type="ARBA" id="ARBA00022679"/>
    </source>
</evidence>
<comment type="similarity">
    <text evidence="1">Belongs to the carnitine/choline acetyltransferase family.</text>
</comment>
<feature type="domain" description="Choline/carnitine acyltransferase" evidence="7">
    <location>
        <begin position="282"/>
        <end position="563"/>
    </location>
</feature>
<feature type="domain" description="Choline/carnitine acyltransferase" evidence="7">
    <location>
        <begin position="86"/>
        <end position="119"/>
    </location>
</feature>
<feature type="binding site" evidence="5">
    <location>
        <position position="408"/>
    </location>
    <ligand>
        <name>(R)-carnitine</name>
        <dbReference type="ChEBI" id="CHEBI:16347"/>
    </ligand>
</feature>
<feature type="active site" description="Proton acceptor" evidence="4">
    <location>
        <position position="297"/>
    </location>
</feature>
<dbReference type="GO" id="GO:0004092">
    <property type="term" value="F:carnitine O-acetyltransferase activity"/>
    <property type="evidence" value="ECO:0007669"/>
    <property type="project" value="TreeGrafter"/>
</dbReference>
<feature type="binding site" evidence="5">
    <location>
        <begin position="377"/>
        <end position="384"/>
    </location>
    <ligand>
        <name>CoA</name>
        <dbReference type="ChEBI" id="CHEBI:57287"/>
    </ligand>
</feature>
<feature type="compositionally biased region" description="Basic and acidic residues" evidence="6">
    <location>
        <begin position="254"/>
        <end position="265"/>
    </location>
</feature>
<gene>
    <name evidence="8" type="ORF">LYPA_23C008849</name>
</gene>
<evidence type="ECO:0000256" key="3">
    <source>
        <dbReference type="ARBA" id="ARBA00023315"/>
    </source>
</evidence>
<dbReference type="EMBL" id="CAAGRJ010003510">
    <property type="protein sequence ID" value="VFV21379.1"/>
    <property type="molecule type" value="Genomic_DNA"/>
</dbReference>
<keyword evidence="3" id="KW-0012">Acyltransferase</keyword>
<dbReference type="InterPro" id="IPR042231">
    <property type="entry name" value="Cho/carn_acyl_trans_2"/>
</dbReference>
<evidence type="ECO:0000256" key="4">
    <source>
        <dbReference type="PIRSR" id="PIRSR600542-1"/>
    </source>
</evidence>
<feature type="binding site" evidence="5">
    <location>
        <position position="509"/>
    </location>
    <ligand>
        <name>CoA</name>
        <dbReference type="ChEBI" id="CHEBI:57287"/>
    </ligand>
</feature>
<dbReference type="Proteomes" id="UP000386466">
    <property type="component" value="Unassembled WGS sequence"/>
</dbReference>
<evidence type="ECO:0000256" key="1">
    <source>
        <dbReference type="ARBA" id="ARBA00005232"/>
    </source>
</evidence>
<accession>A0A485MLQ8</accession>
<feature type="binding site" evidence="5">
    <location>
        <position position="373"/>
    </location>
    <ligand>
        <name>CoA</name>
        <dbReference type="ChEBI" id="CHEBI:57287"/>
    </ligand>
</feature>
<dbReference type="FunFam" id="3.30.559.10:FF:000001">
    <property type="entry name" value="Carnitine O-acetyltransferase"/>
    <property type="match status" value="1"/>
</dbReference>
<dbReference type="GO" id="GO:0019254">
    <property type="term" value="P:carnitine metabolic process, CoA-linked"/>
    <property type="evidence" value="ECO:0007669"/>
    <property type="project" value="TreeGrafter"/>
</dbReference>
<dbReference type="PANTHER" id="PTHR22589">
    <property type="entry name" value="CARNITINE O-ACYLTRANSFERASE"/>
    <property type="match status" value="1"/>
</dbReference>
<dbReference type="InterPro" id="IPR039551">
    <property type="entry name" value="Cho/carn_acyl_trans"/>
</dbReference>
<feature type="binding site" evidence="5">
    <location>
        <position position="419"/>
    </location>
    <ligand>
        <name>CoA</name>
        <dbReference type="ChEBI" id="CHEBI:57287"/>
    </ligand>
</feature>
<dbReference type="AlphaFoldDB" id="A0A485MLQ8"/>
<reference evidence="8 9" key="1">
    <citation type="submission" date="2019-01" db="EMBL/GenBank/DDBJ databases">
        <authorList>
            <person name="Alioto T."/>
            <person name="Alioto T."/>
        </authorList>
    </citation>
    <scope>NUCLEOTIDE SEQUENCE [LARGE SCALE GENOMIC DNA]</scope>
</reference>
<feature type="compositionally biased region" description="Low complexity" evidence="6">
    <location>
        <begin position="227"/>
        <end position="242"/>
    </location>
</feature>
<sequence>MEDGQQKEKLKGWGYLLLRSQGPADSQQGECPHLQGFPVFPKLWSEALRSLMEWGPLAEGQPSCHQGEGIPVCPSLIHRLWSFLQLSEWWLKTAYLQYRQPLVIYSSPGVALPKQDFVDLQGQLRLQGPQSCPLSFIGPLLPPPRRSTQPYEVGSIIPMSHIGKLRLRAMKGLARAGPRSDLCTPSPFPHSAVSLALASVSILPGIKIPVTGISCPRTRHPGPPPASLKGAGASKNSGSGSSQWSPFSITPEMASERPFPRDPTSREWLQGPGADGSLSLPQFIVAEDGSCGLVYEHAAAEGPPIVALVDHVIEFTKKPELVRSPMVPLPMPKKLRFNITPEIKSDIEKAKQNLSIMIQDLDIMVMVFHHFGKDFPKSEKLSPDAFIQMALQLAYYRIYKQACATYESASLRMFHLGRTDTIRSASVDSLTFVKAMDDSNVSEHQKVDLLRKAVQAHRAYTDQAIRGEAFDRHLLGLKLQAIEDLVSMPDIFMDTSYAIAMHFNLSTSQVPAKTDCVMFFGPVVPDGYGVCYNPMETHINFSVSAYNSCAETNAARLAHYLEKALLDMRAVLQHHPRAKL</sequence>
<evidence type="ECO:0000259" key="7">
    <source>
        <dbReference type="Pfam" id="PF00755"/>
    </source>
</evidence>
<feature type="binding site" evidence="5">
    <location>
        <position position="410"/>
    </location>
    <ligand>
        <name>CoA</name>
        <dbReference type="ChEBI" id="CHEBI:57287"/>
    </ligand>
</feature>
<dbReference type="Gene3D" id="3.30.559.10">
    <property type="entry name" value="Chloramphenicol acetyltransferase-like domain"/>
    <property type="match status" value="1"/>
</dbReference>
<evidence type="ECO:0000256" key="6">
    <source>
        <dbReference type="SAM" id="MobiDB-lite"/>
    </source>
</evidence>
<protein>
    <submittedName>
        <fullName evidence="8">Carnitine o-acetyltransferase isoform 1</fullName>
    </submittedName>
</protein>
<feature type="region of interest" description="Disordered" evidence="6">
    <location>
        <begin position="214"/>
        <end position="272"/>
    </location>
</feature>
<dbReference type="SUPFAM" id="SSF52777">
    <property type="entry name" value="CoA-dependent acyltransferases"/>
    <property type="match status" value="3"/>
</dbReference>
<dbReference type="InterPro" id="IPR000542">
    <property type="entry name" value="Carn_acyl_trans"/>
</dbReference>
<dbReference type="PANTHER" id="PTHR22589:SF50">
    <property type="entry name" value="CARNITINE O-ACETYLTRANSFERASE"/>
    <property type="match status" value="1"/>
</dbReference>
<proteinExistence type="inferred from homology"/>
<dbReference type="GO" id="GO:0005777">
    <property type="term" value="C:peroxisome"/>
    <property type="evidence" value="ECO:0007669"/>
    <property type="project" value="TreeGrafter"/>
</dbReference>
<keyword evidence="2 8" id="KW-0808">Transferase</keyword>
<feature type="binding site" evidence="5">
    <location>
        <position position="458"/>
    </location>
    <ligand>
        <name>CoA</name>
        <dbReference type="ChEBI" id="CHEBI:57287"/>
    </ligand>
</feature>
<evidence type="ECO:0000256" key="5">
    <source>
        <dbReference type="PIRSR" id="PIRSR600542-2"/>
    </source>
</evidence>
<dbReference type="Pfam" id="PF00755">
    <property type="entry name" value="Carn_acyltransf"/>
    <property type="match status" value="2"/>
</dbReference>
<dbReference type="Gene3D" id="3.30.559.70">
    <property type="entry name" value="Choline/Carnitine o-acyltransferase, domain 2"/>
    <property type="match status" value="1"/>
</dbReference>
<dbReference type="InterPro" id="IPR023213">
    <property type="entry name" value="CAT-like_dom_sf"/>
</dbReference>
<keyword evidence="9" id="KW-1185">Reference proteome</keyword>
<name>A0A485MLQ8_LYNPA</name>
<evidence type="ECO:0000313" key="9">
    <source>
        <dbReference type="Proteomes" id="UP000386466"/>
    </source>
</evidence>
<evidence type="ECO:0000313" key="8">
    <source>
        <dbReference type="EMBL" id="VFV21379.1"/>
    </source>
</evidence>